<gene>
    <name evidence="16" type="ORF">RJ41_07260</name>
</gene>
<comment type="subunit">
    <text evidence="4">Acetyl-CoA carboxylase is a heterohexamer of biotin carboxyl carrier protein, biotin carboxylase and the two subunits of carboxyl transferase in a 2:2 complex.</text>
</comment>
<dbReference type="PANTHER" id="PTHR18866">
    <property type="entry name" value="CARBOXYLASE:PYRUVATE/ACETYL-COA/PROPIONYL-COA CARBOXYLASE"/>
    <property type="match status" value="1"/>
</dbReference>
<dbReference type="PROSITE" id="PS00866">
    <property type="entry name" value="CPSASE_1"/>
    <property type="match status" value="1"/>
</dbReference>
<dbReference type="SUPFAM" id="SSF51246">
    <property type="entry name" value="Rudiment single hybrid motif"/>
    <property type="match status" value="1"/>
</dbReference>
<evidence type="ECO:0000256" key="12">
    <source>
        <dbReference type="PROSITE-ProRule" id="PRU00409"/>
    </source>
</evidence>
<dbReference type="SMART" id="SM00878">
    <property type="entry name" value="Biotin_carb_C"/>
    <property type="match status" value="1"/>
</dbReference>
<comment type="cofactor">
    <cofactor evidence="1">
        <name>biotin</name>
        <dbReference type="ChEBI" id="CHEBI:57586"/>
    </cofactor>
</comment>
<dbReference type="InterPro" id="IPR011054">
    <property type="entry name" value="Rudment_hybrid_motif"/>
</dbReference>
<evidence type="ECO:0000256" key="2">
    <source>
        <dbReference type="ARBA" id="ARBA00003761"/>
    </source>
</evidence>
<proteinExistence type="predicted"/>
<evidence type="ECO:0000256" key="10">
    <source>
        <dbReference type="ARBA" id="ARBA00033786"/>
    </source>
</evidence>
<evidence type="ECO:0000313" key="16">
    <source>
        <dbReference type="EMBL" id="KHT54491.1"/>
    </source>
</evidence>
<dbReference type="PANTHER" id="PTHR18866:SF33">
    <property type="entry name" value="METHYLCROTONOYL-COA CARBOXYLASE SUBUNIT ALPHA, MITOCHONDRIAL-RELATED"/>
    <property type="match status" value="1"/>
</dbReference>
<dbReference type="Pfam" id="PF00364">
    <property type="entry name" value="Biotin_lipoyl"/>
    <property type="match status" value="1"/>
</dbReference>
<evidence type="ECO:0000259" key="13">
    <source>
        <dbReference type="PROSITE" id="PS50968"/>
    </source>
</evidence>
<comment type="catalytic activity">
    <reaction evidence="11">
        <text>N(6)-biotinyl-L-lysyl-[protein] + hydrogencarbonate + ATP = N(6)-carboxybiotinyl-L-lysyl-[protein] + ADP + phosphate + H(+)</text>
        <dbReference type="Rhea" id="RHEA:13501"/>
        <dbReference type="Rhea" id="RHEA-COMP:10505"/>
        <dbReference type="Rhea" id="RHEA-COMP:10506"/>
        <dbReference type="ChEBI" id="CHEBI:15378"/>
        <dbReference type="ChEBI" id="CHEBI:17544"/>
        <dbReference type="ChEBI" id="CHEBI:30616"/>
        <dbReference type="ChEBI" id="CHEBI:43474"/>
        <dbReference type="ChEBI" id="CHEBI:83144"/>
        <dbReference type="ChEBI" id="CHEBI:83145"/>
        <dbReference type="ChEBI" id="CHEBI:456216"/>
        <dbReference type="EC" id="6.3.4.14"/>
    </reaction>
</comment>
<evidence type="ECO:0000313" key="17">
    <source>
        <dbReference type="Proteomes" id="UP000031197"/>
    </source>
</evidence>
<dbReference type="PROSITE" id="PS50975">
    <property type="entry name" value="ATP_GRASP"/>
    <property type="match status" value="1"/>
</dbReference>
<dbReference type="PROSITE" id="PS50968">
    <property type="entry name" value="BIOTINYL_LIPOYL"/>
    <property type="match status" value="1"/>
</dbReference>
<reference evidence="16 17" key="1">
    <citation type="submission" date="2014-12" db="EMBL/GenBank/DDBJ databases">
        <title>Genome sequencing of Alteromonas marina AD001.</title>
        <authorList>
            <person name="Adrian T.G.S."/>
            <person name="Chan K.G."/>
        </authorList>
    </citation>
    <scope>NUCLEOTIDE SEQUENCE [LARGE SCALE GENOMIC DNA]</scope>
    <source>
        <strain evidence="16 17">AD001</strain>
    </source>
</reference>
<evidence type="ECO:0000256" key="5">
    <source>
        <dbReference type="ARBA" id="ARBA00017242"/>
    </source>
</evidence>
<dbReference type="AlphaFoldDB" id="A0A0B3XY92"/>
<dbReference type="Pfam" id="PF02786">
    <property type="entry name" value="CPSase_L_D2"/>
    <property type="match status" value="1"/>
</dbReference>
<sequence>MTKSIQKILIANRGEIACRIIRTAHKLGFFTVAIYSEADRNALHVQQADEAVFVGPADPTSSYLHSEKVINAAIQTQADAIHPGYGFLSENADFARACEDAGLTFIGPNADAIALMGSKRLSKIAMLQANVPCIPGYEGGDQSDAALIESAKNIGFPLMVKASAGGGGKGMRLVHEASDLAAHISTARSEALNGFGNDELILERALIGPRHIEIQIFADGCGNTLYLGERDCSIQRRHQKVIEEAPSPFVDEQLRKRMGEAAVAAAKACNYCGAGTVEFLVDSDKQFYFLEMNTRLQVEHPVTELVTGLDLVEWQLRVACEESLPFTQEDIQISGHAIEVRLYAEEPRQNFMPQTGKVKVWKPATNARTDHGVYQNLEVSSHYDPMLAKIIVKAESRASAVRKMARALRETQIIGINTNKHFLQNLVQSPAFLGNDVTTAFIEQHAQHEDMKGSLSPSFSILAKAALLFALTQNKHASTLVHDNALNKLTPTWQHSMGFAYPIIITCNDVTVSMTVTPFTDHYRICDTGTKTEVTLTLLDLTPQSLVVEADKLRSTASYAANGNTLFIDDGTGHFMFSCVTHSKVDSKKTQGTAQVNAVMDGVIVALLVEQGDTVNAGDTVAIMEAMKMEHPLKAAIKGTVHLSPITAGDQVKSKQTIATILQADEVIHEQK</sequence>
<dbReference type="SUPFAM" id="SSF52440">
    <property type="entry name" value="PreATP-grasp domain"/>
    <property type="match status" value="1"/>
</dbReference>
<dbReference type="InterPro" id="IPR016185">
    <property type="entry name" value="PreATP-grasp_dom_sf"/>
</dbReference>
<protein>
    <recommendedName>
        <fullName evidence="5">Biotin carboxylase</fullName>
    </recommendedName>
    <alternativeName>
        <fullName evidence="10">Acetyl-coenzyme A carboxylase biotin carboxylase subunit A</fullName>
    </alternativeName>
</protein>
<dbReference type="InterPro" id="IPR011053">
    <property type="entry name" value="Single_hybrid_motif"/>
</dbReference>
<dbReference type="InterPro" id="IPR005479">
    <property type="entry name" value="CPAse_ATP-bd"/>
</dbReference>
<dbReference type="NCBIfam" id="NF006367">
    <property type="entry name" value="PRK08591.1"/>
    <property type="match status" value="1"/>
</dbReference>
<dbReference type="InterPro" id="IPR001882">
    <property type="entry name" value="Biotin_BS"/>
</dbReference>
<evidence type="ECO:0000256" key="1">
    <source>
        <dbReference type="ARBA" id="ARBA00001953"/>
    </source>
</evidence>
<keyword evidence="9" id="KW-0092">Biotin</keyword>
<dbReference type="PROSITE" id="PS00188">
    <property type="entry name" value="BIOTIN"/>
    <property type="match status" value="1"/>
</dbReference>
<dbReference type="FunFam" id="3.30.470.20:FF:000028">
    <property type="entry name" value="Methylcrotonoyl-CoA carboxylase subunit alpha, mitochondrial"/>
    <property type="match status" value="1"/>
</dbReference>
<dbReference type="GO" id="GO:0005524">
    <property type="term" value="F:ATP binding"/>
    <property type="evidence" value="ECO:0007669"/>
    <property type="project" value="UniProtKB-UniRule"/>
</dbReference>
<comment type="pathway">
    <text evidence="3">Lipid metabolism; malonyl-CoA biosynthesis; malonyl-CoA from acetyl-CoA: step 1/1.</text>
</comment>
<evidence type="ECO:0000259" key="14">
    <source>
        <dbReference type="PROSITE" id="PS50975"/>
    </source>
</evidence>
<dbReference type="InterPro" id="IPR011764">
    <property type="entry name" value="Biotin_carboxylation_dom"/>
</dbReference>
<dbReference type="Gene3D" id="2.40.50.100">
    <property type="match status" value="1"/>
</dbReference>
<keyword evidence="7 12" id="KW-0547">Nucleotide-binding</keyword>
<accession>A0A0B3XY92</accession>
<dbReference type="Proteomes" id="UP000031197">
    <property type="component" value="Unassembled WGS sequence"/>
</dbReference>
<feature type="domain" description="ATP-grasp" evidence="14">
    <location>
        <begin position="123"/>
        <end position="320"/>
    </location>
</feature>
<dbReference type="Pfam" id="PF02785">
    <property type="entry name" value="Biotin_carb_C"/>
    <property type="match status" value="1"/>
</dbReference>
<dbReference type="InterPro" id="IPR050856">
    <property type="entry name" value="Biotin_carboxylase_complex"/>
</dbReference>
<keyword evidence="6" id="KW-0436">Ligase</keyword>
<dbReference type="InterPro" id="IPR005481">
    <property type="entry name" value="BC-like_N"/>
</dbReference>
<dbReference type="PROSITE" id="PS50979">
    <property type="entry name" value="BC"/>
    <property type="match status" value="1"/>
</dbReference>
<dbReference type="PROSITE" id="PS00867">
    <property type="entry name" value="CPSASE_2"/>
    <property type="match status" value="1"/>
</dbReference>
<dbReference type="SUPFAM" id="SSF51230">
    <property type="entry name" value="Single hybrid motif"/>
    <property type="match status" value="1"/>
</dbReference>
<evidence type="ECO:0000256" key="3">
    <source>
        <dbReference type="ARBA" id="ARBA00004956"/>
    </source>
</evidence>
<comment type="caution">
    <text evidence="16">The sequence shown here is derived from an EMBL/GenBank/DDBJ whole genome shotgun (WGS) entry which is preliminary data.</text>
</comment>
<dbReference type="RefSeq" id="WP_039219182.1">
    <property type="nucleotide sequence ID" value="NZ_JWLW01000012.1"/>
</dbReference>
<comment type="function">
    <text evidence="2">This protein is a component of the acetyl coenzyme A carboxylase complex; first, biotin carboxylase catalyzes the carboxylation of the carrier protein and then the transcarboxylase transfers the carboxyl group to form malonyl-CoA.</text>
</comment>
<evidence type="ECO:0000256" key="4">
    <source>
        <dbReference type="ARBA" id="ARBA00011750"/>
    </source>
</evidence>
<dbReference type="CDD" id="cd06850">
    <property type="entry name" value="biotinyl_domain"/>
    <property type="match status" value="1"/>
</dbReference>
<organism evidence="16 17">
    <name type="scientific">Alteromonas marina</name>
    <dbReference type="NCBI Taxonomy" id="203795"/>
    <lineage>
        <taxon>Bacteria</taxon>
        <taxon>Pseudomonadati</taxon>
        <taxon>Pseudomonadota</taxon>
        <taxon>Gammaproteobacteria</taxon>
        <taxon>Alteromonadales</taxon>
        <taxon>Alteromonadaceae</taxon>
        <taxon>Alteromonas/Salinimonas group</taxon>
        <taxon>Alteromonas</taxon>
    </lineage>
</organism>
<name>A0A0B3XY92_9ALTE</name>
<dbReference type="GO" id="GO:0046872">
    <property type="term" value="F:metal ion binding"/>
    <property type="evidence" value="ECO:0007669"/>
    <property type="project" value="InterPro"/>
</dbReference>
<dbReference type="InterPro" id="IPR011761">
    <property type="entry name" value="ATP-grasp"/>
</dbReference>
<dbReference type="SUPFAM" id="SSF56059">
    <property type="entry name" value="Glutathione synthetase ATP-binding domain-like"/>
    <property type="match status" value="1"/>
</dbReference>
<dbReference type="FunFam" id="3.40.50.20:FF:000010">
    <property type="entry name" value="Propionyl-CoA carboxylase subunit alpha"/>
    <property type="match status" value="1"/>
</dbReference>
<evidence type="ECO:0000256" key="9">
    <source>
        <dbReference type="ARBA" id="ARBA00023267"/>
    </source>
</evidence>
<dbReference type="OrthoDB" id="9763189at2"/>
<keyword evidence="17" id="KW-1185">Reference proteome</keyword>
<feature type="domain" description="Biotin carboxylation" evidence="15">
    <location>
        <begin position="4"/>
        <end position="447"/>
    </location>
</feature>
<dbReference type="Pfam" id="PF00289">
    <property type="entry name" value="Biotin_carb_N"/>
    <property type="match status" value="1"/>
</dbReference>
<dbReference type="EMBL" id="JWLW01000012">
    <property type="protein sequence ID" value="KHT54491.1"/>
    <property type="molecule type" value="Genomic_DNA"/>
</dbReference>
<evidence type="ECO:0000256" key="8">
    <source>
        <dbReference type="ARBA" id="ARBA00022840"/>
    </source>
</evidence>
<dbReference type="Gene3D" id="3.30.470.20">
    <property type="entry name" value="ATP-grasp fold, B domain"/>
    <property type="match status" value="1"/>
</dbReference>
<dbReference type="FunFam" id="3.30.1490.20:FF:000003">
    <property type="entry name" value="acetyl-CoA carboxylase isoform X1"/>
    <property type="match status" value="1"/>
</dbReference>
<dbReference type="GO" id="GO:0004075">
    <property type="term" value="F:biotin carboxylase activity"/>
    <property type="evidence" value="ECO:0007669"/>
    <property type="project" value="UniProtKB-EC"/>
</dbReference>
<evidence type="ECO:0000256" key="11">
    <source>
        <dbReference type="ARBA" id="ARBA00048600"/>
    </source>
</evidence>
<dbReference type="InterPro" id="IPR000089">
    <property type="entry name" value="Biotin_lipoyl"/>
</dbReference>
<evidence type="ECO:0000259" key="15">
    <source>
        <dbReference type="PROSITE" id="PS50979"/>
    </source>
</evidence>
<evidence type="ECO:0000256" key="6">
    <source>
        <dbReference type="ARBA" id="ARBA00022598"/>
    </source>
</evidence>
<dbReference type="InterPro" id="IPR005482">
    <property type="entry name" value="Biotin_COase_C"/>
</dbReference>
<keyword evidence="8 12" id="KW-0067">ATP-binding</keyword>
<feature type="domain" description="Lipoyl-binding" evidence="13">
    <location>
        <begin position="584"/>
        <end position="662"/>
    </location>
</feature>
<evidence type="ECO:0000256" key="7">
    <source>
        <dbReference type="ARBA" id="ARBA00022741"/>
    </source>
</evidence>